<dbReference type="AlphaFoldDB" id="A0A1R2CFB9"/>
<dbReference type="EMBL" id="MPUH01000170">
    <property type="protein sequence ID" value="OMJ87711.1"/>
    <property type="molecule type" value="Genomic_DNA"/>
</dbReference>
<name>A0A1R2CFB9_9CILI</name>
<evidence type="ECO:0000313" key="2">
    <source>
        <dbReference type="Proteomes" id="UP000187209"/>
    </source>
</evidence>
<accession>A0A1R2CFB9</accession>
<proteinExistence type="predicted"/>
<keyword evidence="2" id="KW-1185">Reference proteome</keyword>
<protein>
    <submittedName>
        <fullName evidence="1">Uncharacterized protein</fullName>
    </submittedName>
</protein>
<gene>
    <name evidence="1" type="ORF">SteCoe_10555</name>
</gene>
<dbReference type="Proteomes" id="UP000187209">
    <property type="component" value="Unassembled WGS sequence"/>
</dbReference>
<organism evidence="1 2">
    <name type="scientific">Stentor coeruleus</name>
    <dbReference type="NCBI Taxonomy" id="5963"/>
    <lineage>
        <taxon>Eukaryota</taxon>
        <taxon>Sar</taxon>
        <taxon>Alveolata</taxon>
        <taxon>Ciliophora</taxon>
        <taxon>Postciliodesmatophora</taxon>
        <taxon>Heterotrichea</taxon>
        <taxon>Heterotrichida</taxon>
        <taxon>Stentoridae</taxon>
        <taxon>Stentor</taxon>
    </lineage>
</organism>
<reference evidence="1 2" key="1">
    <citation type="submission" date="2016-11" db="EMBL/GenBank/DDBJ databases">
        <title>The macronuclear genome of Stentor coeruleus: a giant cell with tiny introns.</title>
        <authorList>
            <person name="Slabodnick M."/>
            <person name="Ruby J.G."/>
            <person name="Reiff S.B."/>
            <person name="Swart E.C."/>
            <person name="Gosai S."/>
            <person name="Prabakaran S."/>
            <person name="Witkowska E."/>
            <person name="Larue G.E."/>
            <person name="Fisher S."/>
            <person name="Freeman R.M."/>
            <person name="Gunawardena J."/>
            <person name="Chu W."/>
            <person name="Stover N.A."/>
            <person name="Gregory B.D."/>
            <person name="Nowacki M."/>
            <person name="Derisi J."/>
            <person name="Roy S.W."/>
            <person name="Marshall W.F."/>
            <person name="Sood P."/>
        </authorList>
    </citation>
    <scope>NUCLEOTIDE SEQUENCE [LARGE SCALE GENOMIC DNA]</scope>
    <source>
        <strain evidence="1">WM001</strain>
    </source>
</reference>
<evidence type="ECO:0000313" key="1">
    <source>
        <dbReference type="EMBL" id="OMJ87711.1"/>
    </source>
</evidence>
<sequence length="87" mass="9867">MGLGDKIEESASTESEQKAYDVVEEQKSNSFVVAPRPLDPCLQNTRYFIKDGVFLSWPGGRSGACGSRKDGRRMYICRECWFRGVRL</sequence>
<comment type="caution">
    <text evidence="1">The sequence shown here is derived from an EMBL/GenBank/DDBJ whole genome shotgun (WGS) entry which is preliminary data.</text>
</comment>